<evidence type="ECO:0000259" key="4">
    <source>
        <dbReference type="Pfam" id="PF00263"/>
    </source>
</evidence>
<evidence type="ECO:0000313" key="6">
    <source>
        <dbReference type="EMBL" id="GAF85000.1"/>
    </source>
</evidence>
<dbReference type="AlphaFoldDB" id="X0U950"/>
<comment type="caution">
    <text evidence="6">The sequence shown here is derived from an EMBL/GenBank/DDBJ whole genome shotgun (WGS) entry which is preliminary data.</text>
</comment>
<evidence type="ECO:0000256" key="2">
    <source>
        <dbReference type="ARBA" id="ARBA00022729"/>
    </source>
</evidence>
<dbReference type="InterPro" id="IPR050810">
    <property type="entry name" value="Bact_Secretion_Sys_Channel"/>
</dbReference>
<sequence length="472" mass="51479">APAKPAPKPQPTKPTVYLDADERTNRILMIGFENELAVVDELIDTLDVEQQDLRALRLYDIQHVDAQEVKNKLQELGIIGGGRGVPSARAAPAKAARPTAPAAVGEGLIEEPQVVIIESTNSLLVNATAEQHIQIATIIGYVDSETLAKAIPYEIYPLENQSPEDLAGVLQQLIQETVKDKEGKIQRVIQKEEDIVIVPDENTFSIIVYASKKNQEWIRKLIKDLDKRRPQVLIDVTLVEVSRTDLFDLDLQLATKFPKLVAGGEMAVVGAILGGAGTGSTFPQRTVTEASSIINEAGKLVGQGFYSDRHIQALLTAMQSKEYGRILAQPKVLVNDNEEGLIKTTEKTHVEESTTSYTSEGVPLTTTKYVPYEAKIELTITPHISEGDLLRLEVVMTREDFIETAEGPPDYATSNINTIVTVPDGSTIILGGLTKLKQTKGGSKVPLLGDIPLVGGLFRSTSNTDRESKLYV</sequence>
<dbReference type="GO" id="GO:0016020">
    <property type="term" value="C:membrane"/>
    <property type="evidence" value="ECO:0007669"/>
    <property type="project" value="UniProtKB-SubCell"/>
</dbReference>
<organism evidence="6">
    <name type="scientific">marine sediment metagenome</name>
    <dbReference type="NCBI Taxonomy" id="412755"/>
    <lineage>
        <taxon>unclassified sequences</taxon>
        <taxon>metagenomes</taxon>
        <taxon>ecological metagenomes</taxon>
    </lineage>
</organism>
<reference evidence="6" key="1">
    <citation type="journal article" date="2014" name="Front. Microbiol.">
        <title>High frequency of phylogenetically diverse reductive dehalogenase-homologous genes in deep subseafloor sedimentary metagenomes.</title>
        <authorList>
            <person name="Kawai M."/>
            <person name="Futagami T."/>
            <person name="Toyoda A."/>
            <person name="Takaki Y."/>
            <person name="Nishi S."/>
            <person name="Hori S."/>
            <person name="Arai W."/>
            <person name="Tsubouchi T."/>
            <person name="Morono Y."/>
            <person name="Uchiyama I."/>
            <person name="Ito T."/>
            <person name="Fujiyama A."/>
            <person name="Inagaki F."/>
            <person name="Takami H."/>
        </authorList>
    </citation>
    <scope>NUCLEOTIDE SEQUENCE</scope>
    <source>
        <strain evidence="6">Expedition CK06-06</strain>
    </source>
</reference>
<feature type="non-terminal residue" evidence="6">
    <location>
        <position position="472"/>
    </location>
</feature>
<dbReference type="PRINTS" id="PR00811">
    <property type="entry name" value="BCTERIALGSPD"/>
</dbReference>
<dbReference type="InterPro" id="IPR005644">
    <property type="entry name" value="NolW-like"/>
</dbReference>
<keyword evidence="3" id="KW-0472">Membrane</keyword>
<evidence type="ECO:0000259" key="5">
    <source>
        <dbReference type="Pfam" id="PF03958"/>
    </source>
</evidence>
<dbReference type="EMBL" id="BARS01003649">
    <property type="protein sequence ID" value="GAF85000.1"/>
    <property type="molecule type" value="Genomic_DNA"/>
</dbReference>
<dbReference type="Pfam" id="PF00263">
    <property type="entry name" value="Secretin"/>
    <property type="match status" value="1"/>
</dbReference>
<comment type="subcellular location">
    <subcellularLocation>
        <location evidence="1">Membrane</location>
    </subcellularLocation>
</comment>
<proteinExistence type="predicted"/>
<feature type="domain" description="Type II/III secretion system secretin-like" evidence="4">
    <location>
        <begin position="317"/>
        <end position="472"/>
    </location>
</feature>
<dbReference type="Gene3D" id="3.30.1370.120">
    <property type="match status" value="2"/>
</dbReference>
<dbReference type="Pfam" id="PF03958">
    <property type="entry name" value="Secretin_N"/>
    <property type="match status" value="1"/>
</dbReference>
<dbReference type="PANTHER" id="PTHR30332">
    <property type="entry name" value="PROBABLE GENERAL SECRETION PATHWAY PROTEIN D"/>
    <property type="match status" value="1"/>
</dbReference>
<dbReference type="InterPro" id="IPR038591">
    <property type="entry name" value="NolW-like_sf"/>
</dbReference>
<keyword evidence="2" id="KW-0732">Signal</keyword>
<dbReference type="GO" id="GO:0015627">
    <property type="term" value="C:type II protein secretion system complex"/>
    <property type="evidence" value="ECO:0007669"/>
    <property type="project" value="TreeGrafter"/>
</dbReference>
<accession>X0U950</accession>
<name>X0U950_9ZZZZ</name>
<dbReference type="InterPro" id="IPR001775">
    <property type="entry name" value="GspD/PilQ"/>
</dbReference>
<evidence type="ECO:0000256" key="1">
    <source>
        <dbReference type="ARBA" id="ARBA00004370"/>
    </source>
</evidence>
<dbReference type="InterPro" id="IPR004846">
    <property type="entry name" value="T2SS/T3SS_dom"/>
</dbReference>
<protein>
    <submittedName>
        <fullName evidence="6">Uncharacterized protein</fullName>
    </submittedName>
</protein>
<dbReference type="PANTHER" id="PTHR30332:SF24">
    <property type="entry name" value="SECRETIN GSPD-RELATED"/>
    <property type="match status" value="1"/>
</dbReference>
<evidence type="ECO:0000256" key="3">
    <source>
        <dbReference type="ARBA" id="ARBA00023136"/>
    </source>
</evidence>
<dbReference type="GO" id="GO:0009306">
    <property type="term" value="P:protein secretion"/>
    <property type="evidence" value="ECO:0007669"/>
    <property type="project" value="InterPro"/>
</dbReference>
<feature type="domain" description="NolW-like" evidence="5">
    <location>
        <begin position="154"/>
        <end position="231"/>
    </location>
</feature>
<gene>
    <name evidence="6" type="ORF">S01H1_07074</name>
</gene>
<feature type="non-terminal residue" evidence="6">
    <location>
        <position position="1"/>
    </location>
</feature>